<dbReference type="OrthoDB" id="5947517at2"/>
<reference evidence="2 3" key="1">
    <citation type="submission" date="2017-02" db="EMBL/GenBank/DDBJ databases">
        <title>Whole genome sequencing of Metallibacterium scheffleri DSM 24874 (T).</title>
        <authorList>
            <person name="Kumar S."/>
            <person name="Patil P."/>
            <person name="Patil P.B."/>
        </authorList>
    </citation>
    <scope>NUCLEOTIDE SEQUENCE [LARGE SCALE GENOMIC DNA]</scope>
    <source>
        <strain evidence="2 3">DSM 24874</strain>
    </source>
</reference>
<dbReference type="PROSITE" id="PS50995">
    <property type="entry name" value="HTH_MARR_2"/>
    <property type="match status" value="1"/>
</dbReference>
<dbReference type="Proteomes" id="UP000307749">
    <property type="component" value="Unassembled WGS sequence"/>
</dbReference>
<dbReference type="GO" id="GO:0003700">
    <property type="term" value="F:DNA-binding transcription factor activity"/>
    <property type="evidence" value="ECO:0007669"/>
    <property type="project" value="InterPro"/>
</dbReference>
<dbReference type="InterPro" id="IPR036388">
    <property type="entry name" value="WH-like_DNA-bd_sf"/>
</dbReference>
<dbReference type="EMBL" id="MWQO01000054">
    <property type="protein sequence ID" value="THD07899.1"/>
    <property type="molecule type" value="Genomic_DNA"/>
</dbReference>
<dbReference type="Gene3D" id="1.10.10.10">
    <property type="entry name" value="Winged helix-like DNA-binding domain superfamily/Winged helix DNA-binding domain"/>
    <property type="match status" value="1"/>
</dbReference>
<dbReference type="RefSeq" id="WP_081128801.1">
    <property type="nucleotide sequence ID" value="NZ_LDOS01000002.1"/>
</dbReference>
<dbReference type="PRINTS" id="PR00598">
    <property type="entry name" value="HTHMARR"/>
</dbReference>
<evidence type="ECO:0000259" key="1">
    <source>
        <dbReference type="PROSITE" id="PS50995"/>
    </source>
</evidence>
<dbReference type="SUPFAM" id="SSF46785">
    <property type="entry name" value="Winged helix' DNA-binding domain"/>
    <property type="match status" value="1"/>
</dbReference>
<feature type="domain" description="HTH marR-type" evidence="1">
    <location>
        <begin position="28"/>
        <end position="162"/>
    </location>
</feature>
<evidence type="ECO:0000313" key="2">
    <source>
        <dbReference type="EMBL" id="THD07899.1"/>
    </source>
</evidence>
<evidence type="ECO:0000313" key="3">
    <source>
        <dbReference type="Proteomes" id="UP000307749"/>
    </source>
</evidence>
<dbReference type="InterPro" id="IPR000835">
    <property type="entry name" value="HTH_MarR-typ"/>
</dbReference>
<dbReference type="Pfam" id="PF12802">
    <property type="entry name" value="MarR_2"/>
    <property type="match status" value="1"/>
</dbReference>
<keyword evidence="3" id="KW-1185">Reference proteome</keyword>
<dbReference type="PANTHER" id="PTHR33164">
    <property type="entry name" value="TRANSCRIPTIONAL REGULATOR, MARR FAMILY"/>
    <property type="match status" value="1"/>
</dbReference>
<name>A0A4S3KH45_9GAMM</name>
<dbReference type="AlphaFoldDB" id="A0A4S3KH45"/>
<proteinExistence type="predicted"/>
<protein>
    <recommendedName>
        <fullName evidence="1">HTH marR-type domain-containing protein</fullName>
    </recommendedName>
</protein>
<organism evidence="2 3">
    <name type="scientific">Metallibacterium scheffleri</name>
    <dbReference type="NCBI Taxonomy" id="993689"/>
    <lineage>
        <taxon>Bacteria</taxon>
        <taxon>Pseudomonadati</taxon>
        <taxon>Pseudomonadota</taxon>
        <taxon>Gammaproteobacteria</taxon>
        <taxon>Lysobacterales</taxon>
        <taxon>Rhodanobacteraceae</taxon>
        <taxon>Metallibacterium</taxon>
    </lineage>
</organism>
<accession>A0A4S3KH45</accession>
<dbReference type="GO" id="GO:0006950">
    <property type="term" value="P:response to stress"/>
    <property type="evidence" value="ECO:0007669"/>
    <property type="project" value="TreeGrafter"/>
</dbReference>
<sequence length="173" mass="18819">MALVAEFSLIRAGVERVSGRGVGLPVDDVMLARKVKHLGMAMTARLQRLLQPHGLVEADFSALMQLFGSPGKSASPGELCNLTAQHPTNMTRIADALVRKRLATRTTDADDRRRVILRITARGERLARILLPQLSAEVHGALAAMSASDKRQLDRLLQRLATSLDAHSGKSRP</sequence>
<dbReference type="PANTHER" id="PTHR33164:SF43">
    <property type="entry name" value="HTH-TYPE TRANSCRIPTIONAL REPRESSOR YETL"/>
    <property type="match status" value="1"/>
</dbReference>
<dbReference type="InterPro" id="IPR036390">
    <property type="entry name" value="WH_DNA-bd_sf"/>
</dbReference>
<dbReference type="SMART" id="SM00347">
    <property type="entry name" value="HTH_MARR"/>
    <property type="match status" value="1"/>
</dbReference>
<dbReference type="InterPro" id="IPR039422">
    <property type="entry name" value="MarR/SlyA-like"/>
</dbReference>
<comment type="caution">
    <text evidence="2">The sequence shown here is derived from an EMBL/GenBank/DDBJ whole genome shotgun (WGS) entry which is preliminary data.</text>
</comment>
<gene>
    <name evidence="2" type="ORF">B1806_14245</name>
</gene>
<dbReference type="STRING" id="993689.GCA_002077135_02861"/>